<evidence type="ECO:0000256" key="6">
    <source>
        <dbReference type="SAM" id="MobiDB-lite"/>
    </source>
</evidence>
<keyword evidence="9" id="KW-1185">Reference proteome</keyword>
<keyword evidence="4" id="KW-0804">Transcription</keyword>
<name>A0AAN8VN83_9MAGN</name>
<evidence type="ECO:0000256" key="5">
    <source>
        <dbReference type="ARBA" id="ARBA00023242"/>
    </source>
</evidence>
<evidence type="ECO:0000256" key="4">
    <source>
        <dbReference type="ARBA" id="ARBA00023163"/>
    </source>
</evidence>
<evidence type="ECO:0000256" key="2">
    <source>
        <dbReference type="ARBA" id="ARBA00023015"/>
    </source>
</evidence>
<gene>
    <name evidence="8" type="ORF">RJ641_035004</name>
</gene>
<comment type="subcellular location">
    <subcellularLocation>
        <location evidence="1">Nucleus</location>
    </subcellularLocation>
</comment>
<keyword evidence="3 8" id="KW-0238">DNA-binding</keyword>
<dbReference type="AlphaFoldDB" id="A0AAN8VN83"/>
<evidence type="ECO:0000259" key="7">
    <source>
        <dbReference type="PROSITE" id="PS50090"/>
    </source>
</evidence>
<feature type="compositionally biased region" description="Polar residues" evidence="6">
    <location>
        <begin position="215"/>
        <end position="231"/>
    </location>
</feature>
<evidence type="ECO:0000256" key="1">
    <source>
        <dbReference type="ARBA" id="ARBA00004123"/>
    </source>
</evidence>
<keyword evidence="5" id="KW-0539">Nucleus</keyword>
<dbReference type="InterPro" id="IPR044822">
    <property type="entry name" value="Myb_DNA-bind_4"/>
</dbReference>
<dbReference type="EMBL" id="JBAMMX010000008">
    <property type="protein sequence ID" value="KAK6934849.1"/>
    <property type="molecule type" value="Genomic_DNA"/>
</dbReference>
<keyword evidence="2" id="KW-0805">Transcription regulation</keyword>
<accession>A0AAN8VN83</accession>
<dbReference type="Gene3D" id="1.10.10.60">
    <property type="entry name" value="Homeodomain-like"/>
    <property type="match status" value="1"/>
</dbReference>
<dbReference type="PROSITE" id="PS50090">
    <property type="entry name" value="MYB_LIKE"/>
    <property type="match status" value="1"/>
</dbReference>
<dbReference type="GO" id="GO:0006355">
    <property type="term" value="P:regulation of DNA-templated transcription"/>
    <property type="evidence" value="ECO:0007669"/>
    <property type="project" value="UniProtKB-ARBA"/>
</dbReference>
<dbReference type="CDD" id="cd12203">
    <property type="entry name" value="GT1"/>
    <property type="match status" value="1"/>
</dbReference>
<dbReference type="PANTHER" id="PTHR21654:SF84">
    <property type="entry name" value="SI:DKEY-66I24.7"/>
    <property type="match status" value="1"/>
</dbReference>
<proteinExistence type="predicted"/>
<protein>
    <submittedName>
        <fullName evidence="8">Myb/SANT-like DNA-binding domain 4</fullName>
    </submittedName>
</protein>
<evidence type="ECO:0000256" key="3">
    <source>
        <dbReference type="ARBA" id="ARBA00023125"/>
    </source>
</evidence>
<feature type="region of interest" description="Disordered" evidence="6">
    <location>
        <begin position="163"/>
        <end position="231"/>
    </location>
</feature>
<dbReference type="Proteomes" id="UP001370490">
    <property type="component" value="Unassembled WGS sequence"/>
</dbReference>
<evidence type="ECO:0000313" key="9">
    <source>
        <dbReference type="Proteomes" id="UP001370490"/>
    </source>
</evidence>
<feature type="compositionally biased region" description="Acidic residues" evidence="6">
    <location>
        <begin position="180"/>
        <end position="194"/>
    </location>
</feature>
<dbReference type="GO" id="GO:0005634">
    <property type="term" value="C:nucleus"/>
    <property type="evidence" value="ECO:0007669"/>
    <property type="project" value="UniProtKB-SubCell"/>
</dbReference>
<organism evidence="8 9">
    <name type="scientific">Dillenia turbinata</name>
    <dbReference type="NCBI Taxonomy" id="194707"/>
    <lineage>
        <taxon>Eukaryota</taxon>
        <taxon>Viridiplantae</taxon>
        <taxon>Streptophyta</taxon>
        <taxon>Embryophyta</taxon>
        <taxon>Tracheophyta</taxon>
        <taxon>Spermatophyta</taxon>
        <taxon>Magnoliopsida</taxon>
        <taxon>eudicotyledons</taxon>
        <taxon>Gunneridae</taxon>
        <taxon>Pentapetalae</taxon>
        <taxon>Dilleniales</taxon>
        <taxon>Dilleniaceae</taxon>
        <taxon>Dillenia</taxon>
    </lineage>
</organism>
<evidence type="ECO:0000313" key="8">
    <source>
        <dbReference type="EMBL" id="KAK6934849.1"/>
    </source>
</evidence>
<comment type="caution">
    <text evidence="8">The sequence shown here is derived from an EMBL/GenBank/DDBJ whole genome shotgun (WGS) entry which is preliminary data.</text>
</comment>
<reference evidence="8 9" key="1">
    <citation type="submission" date="2023-12" db="EMBL/GenBank/DDBJ databases">
        <title>A high-quality genome assembly for Dillenia turbinata (Dilleniales).</title>
        <authorList>
            <person name="Chanderbali A."/>
        </authorList>
    </citation>
    <scope>NUCLEOTIDE SEQUENCE [LARGE SCALE GENOMIC DNA]</scope>
    <source>
        <strain evidence="8">LSX21</strain>
        <tissue evidence="8">Leaf</tissue>
    </source>
</reference>
<dbReference type="PANTHER" id="PTHR21654">
    <property type="entry name" value="FI21293P1"/>
    <property type="match status" value="1"/>
</dbReference>
<sequence>MMFGGGGGGENETLMGGRMKMKAISSSSSSSLLLPLQLNPATISVEAKKEAHPLPSPQWSAQETRDFISIRADLERDFTATKRNKTLWEVVASRMKERGYRRSPDQCKCKWKNLVNRYKGKETSDPENGRQCPFFEELHAVFTERARNMQRLLLESETGSMQVKKRKKLIGGEPERSLDEFSEYEDEDEDESEEDRLLRSSNPQKRKYARGKQVGTISLDKSSGQTHPQNITNTGSIQELLLEFFQHQHRMEMQWRESMERHARERELFEQEWRQSMEKLERERLMFEQAWRERVEQRRTREESRAEKRDALLTTLLNKLIHEEF</sequence>
<dbReference type="Pfam" id="PF13837">
    <property type="entry name" value="Myb_DNA-bind_4"/>
    <property type="match status" value="1"/>
</dbReference>
<dbReference type="SMART" id="SM00717">
    <property type="entry name" value="SANT"/>
    <property type="match status" value="1"/>
</dbReference>
<feature type="domain" description="Myb-like" evidence="7">
    <location>
        <begin position="59"/>
        <end position="115"/>
    </location>
</feature>
<dbReference type="FunFam" id="1.10.10.60:FF:000032">
    <property type="entry name" value="Zinc finger and SCAN domain-containing 20"/>
    <property type="match status" value="1"/>
</dbReference>
<dbReference type="GO" id="GO:0003677">
    <property type="term" value="F:DNA binding"/>
    <property type="evidence" value="ECO:0007669"/>
    <property type="project" value="UniProtKB-KW"/>
</dbReference>
<dbReference type="InterPro" id="IPR001005">
    <property type="entry name" value="SANT/Myb"/>
</dbReference>